<protein>
    <submittedName>
        <fullName evidence="1">Uncharacterized protein</fullName>
    </submittedName>
</protein>
<reference evidence="1" key="1">
    <citation type="submission" date="2020-05" db="EMBL/GenBank/DDBJ databases">
        <authorList>
            <person name="Chiriac C."/>
            <person name="Salcher M."/>
            <person name="Ghai R."/>
            <person name="Kavagutti S V."/>
        </authorList>
    </citation>
    <scope>NUCLEOTIDE SEQUENCE</scope>
</reference>
<organism evidence="1">
    <name type="scientific">uncultured Caudovirales phage</name>
    <dbReference type="NCBI Taxonomy" id="2100421"/>
    <lineage>
        <taxon>Viruses</taxon>
        <taxon>Duplodnaviria</taxon>
        <taxon>Heunggongvirae</taxon>
        <taxon>Uroviricota</taxon>
        <taxon>Caudoviricetes</taxon>
        <taxon>Peduoviridae</taxon>
        <taxon>Maltschvirus</taxon>
        <taxon>Maltschvirus maltsch</taxon>
    </lineage>
</organism>
<gene>
    <name evidence="1" type="ORF">UFOVP222_28</name>
</gene>
<dbReference type="EMBL" id="LR798269">
    <property type="protein sequence ID" value="CAB5219132.1"/>
    <property type="molecule type" value="Genomic_DNA"/>
</dbReference>
<name>A0A6J5TDS2_9CAUD</name>
<sequence length="614" mass="60964">MATNNVNFKVKNGLDAGGDIATTGIFKSNNSSGDEGGQIDLAKATTNTTLVTGITLDVYQNKLRIFETGGTNRGYYLDISAAGTSVGSNLATAGGGGLTSVGISLPTGLSVSNSPLTTNGTLAVSFTSGYSIPTTASQTNWDTAYGWGNHASAGYLTAASSSTLTNKTYNGLSLTSAATGFTIAGGTTSKTLTVSGDANISGTSSGTNTGDQTITLTGDVTGTGTGSFATTIKSSVSLTTPVLGVATATSVSATGGFYSSGAFAGTVSDGIILDYVSTNARISAGPSDSITFYNNATTGMGSLTQLATISSTGNFTIAGTGIDGNSTLAAFPSATALTLGYNAGTGANTTNIAVANTAISTTKTINIGTGSQTGAIININMGVSSATATSTINLNGKTVLSGGSLASATSSGAKEYDSTVFYSTPNTTTGRAVDVASYYYVSSGGYGVDFSVNTTAKSIFGAAATGLTLIAGTTYEFELMVWASSTGVGVTTPAYSHSFLLTTVSGSPTTTIYQQIQTGTNTTSFATAQSMTSLINTNNAAVTVLAAAASGVSRYSTYTSKGIIRVTGTGSVEISPAASASTTSVDYAFSAQPGSYIKITPIGNGTVNGVGTWA</sequence>
<accession>A0A6J5TDS2</accession>
<evidence type="ECO:0000313" key="1">
    <source>
        <dbReference type="EMBL" id="CAB5219132.1"/>
    </source>
</evidence>
<proteinExistence type="predicted"/>